<keyword evidence="2" id="KW-0808">Transferase</keyword>
<name>A0A948TK09_9LACO</name>
<evidence type="ECO:0000313" key="2">
    <source>
        <dbReference type="EMBL" id="MBU3852024.1"/>
    </source>
</evidence>
<reference evidence="2" key="1">
    <citation type="journal article" date="2021" name="PeerJ">
        <title>Extensive microbial diversity within the chicken gut microbiome revealed by metagenomics and culture.</title>
        <authorList>
            <person name="Gilroy R."/>
            <person name="Ravi A."/>
            <person name="Getino M."/>
            <person name="Pursley I."/>
            <person name="Horton D.L."/>
            <person name="Alikhan N.F."/>
            <person name="Baker D."/>
            <person name="Gharbi K."/>
            <person name="Hall N."/>
            <person name="Watson M."/>
            <person name="Adriaenssens E.M."/>
            <person name="Foster-Nyarko E."/>
            <person name="Jarju S."/>
            <person name="Secka A."/>
            <person name="Antonio M."/>
            <person name="Oren A."/>
            <person name="Chaudhuri R.R."/>
            <person name="La Ragione R."/>
            <person name="Hildebrand F."/>
            <person name="Pallen M.J."/>
        </authorList>
    </citation>
    <scope>NUCLEOTIDE SEQUENCE</scope>
    <source>
        <strain evidence="2">F6-6636</strain>
    </source>
</reference>
<dbReference type="Pfam" id="PF01553">
    <property type="entry name" value="Acyltransferase"/>
    <property type="match status" value="1"/>
</dbReference>
<evidence type="ECO:0000313" key="3">
    <source>
        <dbReference type="Proteomes" id="UP000777303"/>
    </source>
</evidence>
<feature type="domain" description="Phospholipid/glycerol acyltransferase" evidence="1">
    <location>
        <begin position="75"/>
        <end position="186"/>
    </location>
</feature>
<evidence type="ECO:0000259" key="1">
    <source>
        <dbReference type="Pfam" id="PF01553"/>
    </source>
</evidence>
<sequence length="254" mass="30051">MTQRYYQYHTYQDDVVTSKQQNYHLPANYQWIHHNRFYQLMSTLLYRLAYVVCGGYCKYGLHVKIKNQAVLLPYRNQGYFIYGNHTQPVGDVFAPMHVVPHQHLYYIASPANLGVPVIGKLLPCGGALPIPESLRQMRPFIAAIKTRIQQHQPILIYPEAHVWPYYTQIRPFMEAAFHYPVALDVPSFCITTTYQKRRYDSKPQITLYVDGPFWPDKTLSRKQQQQQLCQQIHEQMQQRAQAYSNYEFVHYQKI</sequence>
<accession>A0A948TK09</accession>
<reference evidence="2" key="2">
    <citation type="submission" date="2021-04" db="EMBL/GenBank/DDBJ databases">
        <authorList>
            <person name="Gilroy R."/>
        </authorList>
    </citation>
    <scope>NUCLEOTIDE SEQUENCE</scope>
    <source>
        <strain evidence="2">F6-6636</strain>
    </source>
</reference>
<dbReference type="SUPFAM" id="SSF69593">
    <property type="entry name" value="Glycerol-3-phosphate (1)-acyltransferase"/>
    <property type="match status" value="1"/>
</dbReference>
<dbReference type="GO" id="GO:0016746">
    <property type="term" value="F:acyltransferase activity"/>
    <property type="evidence" value="ECO:0007669"/>
    <property type="project" value="UniProtKB-KW"/>
</dbReference>
<dbReference type="InterPro" id="IPR002123">
    <property type="entry name" value="Plipid/glycerol_acylTrfase"/>
</dbReference>
<keyword evidence="2" id="KW-0012">Acyltransferase</keyword>
<dbReference type="EMBL" id="JAHLFS010000059">
    <property type="protein sequence ID" value="MBU3852024.1"/>
    <property type="molecule type" value="Genomic_DNA"/>
</dbReference>
<dbReference type="AlphaFoldDB" id="A0A948TK09"/>
<protein>
    <submittedName>
        <fullName evidence="2">Acyl-phosphate glycerol 3-phosphate acyltransferase</fullName>
    </submittedName>
</protein>
<dbReference type="Proteomes" id="UP000777303">
    <property type="component" value="Unassembled WGS sequence"/>
</dbReference>
<organism evidence="2 3">
    <name type="scientific">Candidatus Paralactobacillus gallistercoris</name>
    <dbReference type="NCBI Taxonomy" id="2838724"/>
    <lineage>
        <taxon>Bacteria</taxon>
        <taxon>Bacillati</taxon>
        <taxon>Bacillota</taxon>
        <taxon>Bacilli</taxon>
        <taxon>Lactobacillales</taxon>
        <taxon>Lactobacillaceae</taxon>
        <taxon>Lactobacillus</taxon>
    </lineage>
</organism>
<proteinExistence type="predicted"/>
<comment type="caution">
    <text evidence="2">The sequence shown here is derived from an EMBL/GenBank/DDBJ whole genome shotgun (WGS) entry which is preliminary data.</text>
</comment>
<gene>
    <name evidence="2" type="ORF">H9901_04930</name>
</gene>